<dbReference type="PANTHER" id="PTHR43343">
    <property type="entry name" value="PEPTIDASE S12"/>
    <property type="match status" value="1"/>
</dbReference>
<feature type="region of interest" description="Disordered" evidence="11">
    <location>
        <begin position="103"/>
        <end position="123"/>
    </location>
</feature>
<reference evidence="13 14" key="1">
    <citation type="submission" date="2019-02" db="EMBL/GenBank/DDBJ databases">
        <title>Deep-cultivation of Planctomycetes and their phenomic and genomic characterization uncovers novel biology.</title>
        <authorList>
            <person name="Wiegand S."/>
            <person name="Jogler M."/>
            <person name="Boedeker C."/>
            <person name="Pinto D."/>
            <person name="Vollmers J."/>
            <person name="Rivas-Marin E."/>
            <person name="Kohn T."/>
            <person name="Peeters S.H."/>
            <person name="Heuer A."/>
            <person name="Rast P."/>
            <person name="Oberbeckmann S."/>
            <person name="Bunk B."/>
            <person name="Jeske O."/>
            <person name="Meyerdierks A."/>
            <person name="Storesund J.E."/>
            <person name="Kallscheuer N."/>
            <person name="Luecker S."/>
            <person name="Lage O.M."/>
            <person name="Pohl T."/>
            <person name="Merkel B.J."/>
            <person name="Hornburger P."/>
            <person name="Mueller R.-W."/>
            <person name="Bruemmer F."/>
            <person name="Labrenz M."/>
            <person name="Spormann A.M."/>
            <person name="Op Den Camp H."/>
            <person name="Overmann J."/>
            <person name="Amann R."/>
            <person name="Jetten M.S.M."/>
            <person name="Mascher T."/>
            <person name="Medema M.H."/>
            <person name="Devos D.P."/>
            <person name="Kaster A.-K."/>
            <person name="Ovreas L."/>
            <person name="Rohde M."/>
            <person name="Galperin M.Y."/>
            <person name="Jogler C."/>
        </authorList>
    </citation>
    <scope>NUCLEOTIDE SEQUENCE [LARGE SCALE GENOMIC DNA]</scope>
    <source>
        <strain evidence="13 14">CA85</strain>
    </source>
</reference>
<protein>
    <submittedName>
        <fullName evidence="13">Putative periplasmic serine endoprotease DegP-like</fullName>
        <ecNumber evidence="13">3.4.21.107</ecNumber>
    </submittedName>
</protein>
<feature type="binding site" evidence="10">
    <location>
        <position position="169"/>
    </location>
    <ligand>
        <name>substrate</name>
    </ligand>
</feature>
<comment type="subcellular location">
    <subcellularLocation>
        <location evidence="1">Periplasm</location>
    </subcellularLocation>
</comment>
<dbReference type="InterPro" id="IPR001478">
    <property type="entry name" value="PDZ"/>
</dbReference>
<keyword evidence="14" id="KW-1185">Reference proteome</keyword>
<keyword evidence="6" id="KW-0574">Periplasm</keyword>
<dbReference type="PANTHER" id="PTHR43343:SF3">
    <property type="entry name" value="PROTEASE DO-LIKE 8, CHLOROPLASTIC"/>
    <property type="match status" value="1"/>
</dbReference>
<keyword evidence="4" id="KW-0732">Signal</keyword>
<dbReference type="Proteomes" id="UP000318053">
    <property type="component" value="Unassembled WGS sequence"/>
</dbReference>
<dbReference type="FunFam" id="2.40.10.10:FF:000001">
    <property type="entry name" value="Periplasmic serine protease DegS"/>
    <property type="match status" value="1"/>
</dbReference>
<dbReference type="AlphaFoldDB" id="A0A5C5YFU2"/>
<dbReference type="GO" id="GO:0004252">
    <property type="term" value="F:serine-type endopeptidase activity"/>
    <property type="evidence" value="ECO:0007669"/>
    <property type="project" value="InterPro"/>
</dbReference>
<evidence type="ECO:0000256" key="2">
    <source>
        <dbReference type="ARBA" id="ARBA00010541"/>
    </source>
</evidence>
<dbReference type="InterPro" id="IPR011782">
    <property type="entry name" value="Pept_S1C_Do"/>
</dbReference>
<organism evidence="13 14">
    <name type="scientific">Allorhodopirellula solitaria</name>
    <dbReference type="NCBI Taxonomy" id="2527987"/>
    <lineage>
        <taxon>Bacteria</taxon>
        <taxon>Pseudomonadati</taxon>
        <taxon>Planctomycetota</taxon>
        <taxon>Planctomycetia</taxon>
        <taxon>Pirellulales</taxon>
        <taxon>Pirellulaceae</taxon>
        <taxon>Allorhodopirellula</taxon>
    </lineage>
</organism>
<evidence type="ECO:0000256" key="4">
    <source>
        <dbReference type="ARBA" id="ARBA00022729"/>
    </source>
</evidence>
<evidence type="ECO:0000256" key="9">
    <source>
        <dbReference type="PIRSR" id="PIRSR611782-1"/>
    </source>
</evidence>
<dbReference type="Gene3D" id="2.40.10.120">
    <property type="match status" value="1"/>
</dbReference>
<proteinExistence type="inferred from homology"/>
<name>A0A5C5YFU2_9BACT</name>
<dbReference type="Gene3D" id="2.30.42.10">
    <property type="match status" value="2"/>
</dbReference>
<dbReference type="PRINTS" id="PR00834">
    <property type="entry name" value="PROTEASES2C"/>
</dbReference>
<feature type="active site" description="Charge relay system" evidence="9">
    <location>
        <position position="139"/>
    </location>
</feature>
<feature type="active site" description="Charge relay system" evidence="9">
    <location>
        <position position="246"/>
    </location>
</feature>
<evidence type="ECO:0000256" key="3">
    <source>
        <dbReference type="ARBA" id="ARBA00022670"/>
    </source>
</evidence>
<evidence type="ECO:0000313" key="14">
    <source>
        <dbReference type="Proteomes" id="UP000318053"/>
    </source>
</evidence>
<evidence type="ECO:0000256" key="7">
    <source>
        <dbReference type="ARBA" id="ARBA00022801"/>
    </source>
</evidence>
<evidence type="ECO:0000259" key="12">
    <source>
        <dbReference type="PROSITE" id="PS50106"/>
    </source>
</evidence>
<keyword evidence="5" id="KW-0677">Repeat</keyword>
<accession>A0A5C5YFU2</accession>
<evidence type="ECO:0000256" key="6">
    <source>
        <dbReference type="ARBA" id="ARBA00022764"/>
    </source>
</evidence>
<keyword evidence="7 13" id="KW-0378">Hydrolase</keyword>
<comment type="similarity">
    <text evidence="2">Belongs to the peptidase S1C family.</text>
</comment>
<dbReference type="EC" id="3.4.21.107" evidence="13"/>
<dbReference type="GO" id="GO:0042597">
    <property type="term" value="C:periplasmic space"/>
    <property type="evidence" value="ECO:0007669"/>
    <property type="project" value="UniProtKB-SubCell"/>
</dbReference>
<dbReference type="InterPro" id="IPR001940">
    <property type="entry name" value="Peptidase_S1C"/>
</dbReference>
<feature type="active site" description="Charge relay system" evidence="9">
    <location>
        <position position="169"/>
    </location>
</feature>
<feature type="domain" description="PDZ" evidence="12">
    <location>
        <begin position="408"/>
        <end position="489"/>
    </location>
</feature>
<comment type="caution">
    <text evidence="13">The sequence shown here is derived from an EMBL/GenBank/DDBJ whole genome shotgun (WGS) entry which is preliminary data.</text>
</comment>
<dbReference type="InterPro" id="IPR009003">
    <property type="entry name" value="Peptidase_S1_PA"/>
</dbReference>
<dbReference type="SUPFAM" id="SSF50156">
    <property type="entry name" value="PDZ domain-like"/>
    <property type="match status" value="2"/>
</dbReference>
<evidence type="ECO:0000256" key="11">
    <source>
        <dbReference type="SAM" id="MobiDB-lite"/>
    </source>
</evidence>
<dbReference type="EMBL" id="SJPK01000002">
    <property type="protein sequence ID" value="TWT73954.1"/>
    <property type="molecule type" value="Genomic_DNA"/>
</dbReference>
<feature type="binding site" evidence="10">
    <location>
        <position position="139"/>
    </location>
    <ligand>
        <name>substrate</name>
    </ligand>
</feature>
<dbReference type="InterPro" id="IPR036034">
    <property type="entry name" value="PDZ_sf"/>
</dbReference>
<dbReference type="NCBIfam" id="TIGR02037">
    <property type="entry name" value="degP_htrA_DO"/>
    <property type="match status" value="1"/>
</dbReference>
<dbReference type="PROSITE" id="PS50106">
    <property type="entry name" value="PDZ"/>
    <property type="match status" value="2"/>
</dbReference>
<dbReference type="Pfam" id="PF13365">
    <property type="entry name" value="Trypsin_2"/>
    <property type="match status" value="1"/>
</dbReference>
<dbReference type="SUPFAM" id="SSF50494">
    <property type="entry name" value="Trypsin-like serine proteases"/>
    <property type="match status" value="1"/>
</dbReference>
<feature type="binding site" evidence="10">
    <location>
        <begin position="244"/>
        <end position="246"/>
    </location>
    <ligand>
        <name>substrate</name>
    </ligand>
</feature>
<sequence length="497" mass="52660">MQLPWKRISIVLASAWAATLLFGLMMSLPRAANSEAHADQQIRDRTSAESLNTAQDISSAFRSVSEVMRPSVVSISTQTDLNARVRQLPPNLRQQLPRGFEQYFGNGNRRGGAEPQPQQQGQGSGVIVRQDGYILTNNHVVAGADIVTVELNSGTKLEAEVVGTDPETDLAVLKIDRTDLQPVPFGDSEAIGVGDWVLAIGSPFGLDQTVTAGIISGKNRVQGIVDGGQGFEDFLQTDAAINPGNSGGPLVNLHGELVGINTAILSRSGTSAGIGFAIPVALARPVLDSIIENGEVRRGFLGAQVADVTPEVVTEFGLKVNKGALIRGVLEGQPAANADLQPGDVVLETDGRPVTTSARLVNYIASRSPGESVQMKINRHGQEMEVTVNLQLRTDKAMAMFNMGSPWGAELEPVTPDSARQYGYSDLESGLIVTSVSDQGIAAQAGLQAGDVIETAGGRPVKSVQQLTKALATAKQQEVPLQVVVRRGNTKMLLVIR</sequence>
<dbReference type="InterPro" id="IPR041489">
    <property type="entry name" value="PDZ_6"/>
</dbReference>
<dbReference type="GO" id="GO:0006508">
    <property type="term" value="P:proteolysis"/>
    <property type="evidence" value="ECO:0007669"/>
    <property type="project" value="UniProtKB-KW"/>
</dbReference>
<keyword evidence="8" id="KW-0720">Serine protease</keyword>
<feature type="domain" description="PDZ" evidence="12">
    <location>
        <begin position="315"/>
        <end position="381"/>
    </location>
</feature>
<dbReference type="OrthoDB" id="248175at2"/>
<dbReference type="Pfam" id="PF13180">
    <property type="entry name" value="PDZ_2"/>
    <property type="match status" value="1"/>
</dbReference>
<dbReference type="RefSeq" id="WP_146390028.1">
    <property type="nucleotide sequence ID" value="NZ_SJPK01000002.1"/>
</dbReference>
<keyword evidence="3 13" id="KW-0645">Protease</keyword>
<dbReference type="Pfam" id="PF17820">
    <property type="entry name" value="PDZ_6"/>
    <property type="match status" value="1"/>
</dbReference>
<evidence type="ECO:0000256" key="5">
    <source>
        <dbReference type="ARBA" id="ARBA00022737"/>
    </source>
</evidence>
<dbReference type="SMART" id="SM00228">
    <property type="entry name" value="PDZ"/>
    <property type="match status" value="2"/>
</dbReference>
<gene>
    <name evidence="13" type="primary">mucD_1</name>
    <name evidence="13" type="ORF">CA85_08360</name>
</gene>
<evidence type="ECO:0000256" key="8">
    <source>
        <dbReference type="ARBA" id="ARBA00022825"/>
    </source>
</evidence>
<dbReference type="InterPro" id="IPR051201">
    <property type="entry name" value="Chloro_Bact_Ser_Proteases"/>
</dbReference>
<evidence type="ECO:0000256" key="1">
    <source>
        <dbReference type="ARBA" id="ARBA00004418"/>
    </source>
</evidence>
<evidence type="ECO:0000256" key="10">
    <source>
        <dbReference type="PIRSR" id="PIRSR611782-2"/>
    </source>
</evidence>
<evidence type="ECO:0000313" key="13">
    <source>
        <dbReference type="EMBL" id="TWT73954.1"/>
    </source>
</evidence>